<dbReference type="SUPFAM" id="SSF53213">
    <property type="entry name" value="LigB-like"/>
    <property type="match status" value="1"/>
</dbReference>
<keyword evidence="2" id="KW-1185">Reference proteome</keyword>
<comment type="caution">
    <text evidence="1">The sequence shown here is derived from an EMBL/GenBank/DDBJ whole genome shotgun (WGS) entry which is preliminary data.</text>
</comment>
<gene>
    <name evidence="1" type="ORF">FM069_18980</name>
</gene>
<name>A0A553GUD4_9PSED</name>
<keyword evidence="1" id="KW-0223">Dioxygenase</keyword>
<proteinExistence type="predicted"/>
<evidence type="ECO:0000313" key="1">
    <source>
        <dbReference type="EMBL" id="TRX73133.1"/>
    </source>
</evidence>
<reference evidence="1 2" key="1">
    <citation type="submission" date="2019-07" db="EMBL/GenBank/DDBJ databases">
        <title>Pseudomonas mangiferae sp. nov., isolated from bark of mango tree in Thailand.</title>
        <authorList>
            <person name="Srisuk N."/>
            <person name="Anurat P."/>
        </authorList>
    </citation>
    <scope>NUCLEOTIDE SEQUENCE [LARGE SCALE GENOMIC DNA]</scope>
    <source>
        <strain evidence="1 2">DMKU_BBB3-04</strain>
    </source>
</reference>
<organism evidence="1 2">
    <name type="scientific">Pseudomonas mangiferae</name>
    <dbReference type="NCBI Taxonomy" id="2593654"/>
    <lineage>
        <taxon>Bacteria</taxon>
        <taxon>Pseudomonadati</taxon>
        <taxon>Pseudomonadota</taxon>
        <taxon>Gammaproteobacteria</taxon>
        <taxon>Pseudomonadales</taxon>
        <taxon>Pseudomonadaceae</taxon>
        <taxon>Pseudomonas</taxon>
    </lineage>
</organism>
<protein>
    <submittedName>
        <fullName evidence="1">Dioxygenase</fullName>
    </submittedName>
</protein>
<dbReference type="AlphaFoldDB" id="A0A553GUD4"/>
<feature type="non-terminal residue" evidence="1">
    <location>
        <position position="57"/>
    </location>
</feature>
<evidence type="ECO:0000313" key="2">
    <source>
        <dbReference type="Proteomes" id="UP000315235"/>
    </source>
</evidence>
<dbReference type="Proteomes" id="UP000315235">
    <property type="component" value="Unassembled WGS sequence"/>
</dbReference>
<accession>A0A553GUD4</accession>
<dbReference type="GO" id="GO:0051213">
    <property type="term" value="F:dioxygenase activity"/>
    <property type="evidence" value="ECO:0007669"/>
    <property type="project" value="UniProtKB-KW"/>
</dbReference>
<dbReference type="Gene3D" id="3.40.830.10">
    <property type="entry name" value="LigB-like"/>
    <property type="match status" value="1"/>
</dbReference>
<dbReference type="EMBL" id="VJOY01000019">
    <property type="protein sequence ID" value="TRX73133.1"/>
    <property type="molecule type" value="Genomic_DNA"/>
</dbReference>
<sequence length="57" mass="6008">MLPSLFISHGSPLLALQPGDSGPALAHLAAELPRPRALLVVSAHWESGRLQVSAHPH</sequence>
<keyword evidence="1" id="KW-0560">Oxidoreductase</keyword>